<keyword evidence="2" id="KW-1185">Reference proteome</keyword>
<protein>
    <submittedName>
        <fullName evidence="1">Uncharacterized protein</fullName>
    </submittedName>
</protein>
<evidence type="ECO:0000313" key="1">
    <source>
        <dbReference type="EMBL" id="SDO88908.1"/>
    </source>
</evidence>
<proteinExistence type="predicted"/>
<dbReference type="Proteomes" id="UP000199651">
    <property type="component" value="Unassembled WGS sequence"/>
</dbReference>
<organism evidence="1 2">
    <name type="scientific">Actinokineospora alba</name>
    <dbReference type="NCBI Taxonomy" id="504798"/>
    <lineage>
        <taxon>Bacteria</taxon>
        <taxon>Bacillati</taxon>
        <taxon>Actinomycetota</taxon>
        <taxon>Actinomycetes</taxon>
        <taxon>Pseudonocardiales</taxon>
        <taxon>Pseudonocardiaceae</taxon>
        <taxon>Actinokineospora</taxon>
    </lineage>
</organism>
<gene>
    <name evidence="1" type="ORF">SAMN05192558_105245</name>
</gene>
<dbReference type="STRING" id="504798.SAMN05421871_102295"/>
<reference evidence="2" key="1">
    <citation type="submission" date="2016-10" db="EMBL/GenBank/DDBJ databases">
        <authorList>
            <person name="Varghese N."/>
            <person name="Submissions S."/>
        </authorList>
    </citation>
    <scope>NUCLEOTIDE SEQUENCE [LARGE SCALE GENOMIC DNA]</scope>
    <source>
        <strain evidence="2">IBRC-M 10655</strain>
    </source>
</reference>
<dbReference type="AlphaFoldDB" id="A0A1H0N8C6"/>
<dbReference type="RefSeq" id="WP_091374963.1">
    <property type="nucleotide sequence ID" value="NZ_FNDV01000002.1"/>
</dbReference>
<dbReference type="OrthoDB" id="571920at2"/>
<evidence type="ECO:0000313" key="2">
    <source>
        <dbReference type="Proteomes" id="UP000199651"/>
    </source>
</evidence>
<accession>A0A1H0N8C6</accession>
<sequence length="130" mass="13810">MAFEASEDKPTCPSSHAGPGSVLLGVFGPDGRAVFTPHGPKLTPELRDQLAASTEGPLESRFRFAAPCAQSACVFWDGSCRAVDAAHEDYDSVAVETLPECGIRDTCRWWSQEGPRACAVCPLVRTAVAS</sequence>
<dbReference type="EMBL" id="FNJB01000005">
    <property type="protein sequence ID" value="SDO88908.1"/>
    <property type="molecule type" value="Genomic_DNA"/>
</dbReference>
<name>A0A1H0N8C6_9PSEU</name>